<comment type="caution">
    <text evidence="3">The sequence shown here is derived from an EMBL/GenBank/DDBJ whole genome shotgun (WGS) entry which is preliminary data.</text>
</comment>
<dbReference type="Proteomes" id="UP001501442">
    <property type="component" value="Unassembled WGS sequence"/>
</dbReference>
<dbReference type="RefSeq" id="WP_345441235.1">
    <property type="nucleotide sequence ID" value="NZ_BAABHK010000021.1"/>
</dbReference>
<dbReference type="PANTHER" id="PTHR46696">
    <property type="entry name" value="P450, PUTATIVE (EUROFUNG)-RELATED"/>
    <property type="match status" value="1"/>
</dbReference>
<dbReference type="CDD" id="cd20623">
    <property type="entry name" value="CYP_unk"/>
    <property type="match status" value="1"/>
</dbReference>
<dbReference type="EMBL" id="BAABHK010000021">
    <property type="protein sequence ID" value="GAA4637981.1"/>
    <property type="molecule type" value="Genomic_DNA"/>
</dbReference>
<feature type="compositionally biased region" description="Pro residues" evidence="2">
    <location>
        <begin position="14"/>
        <end position="24"/>
    </location>
</feature>
<organism evidence="3 4">
    <name type="scientific">Actinoallomurus vinaceus</name>
    <dbReference type="NCBI Taxonomy" id="1080074"/>
    <lineage>
        <taxon>Bacteria</taxon>
        <taxon>Bacillati</taxon>
        <taxon>Actinomycetota</taxon>
        <taxon>Actinomycetes</taxon>
        <taxon>Streptosporangiales</taxon>
        <taxon>Thermomonosporaceae</taxon>
        <taxon>Actinoallomurus</taxon>
    </lineage>
</organism>
<protein>
    <submittedName>
        <fullName evidence="3">Cytochrome P450</fullName>
    </submittedName>
</protein>
<evidence type="ECO:0000256" key="2">
    <source>
        <dbReference type="SAM" id="MobiDB-lite"/>
    </source>
</evidence>
<proteinExistence type="inferred from homology"/>
<evidence type="ECO:0000313" key="4">
    <source>
        <dbReference type="Proteomes" id="UP001501442"/>
    </source>
</evidence>
<dbReference type="PANTHER" id="PTHR46696:SF1">
    <property type="entry name" value="CYTOCHROME P450 YJIB-RELATED"/>
    <property type="match status" value="1"/>
</dbReference>
<keyword evidence="4" id="KW-1185">Reference proteome</keyword>
<evidence type="ECO:0000256" key="1">
    <source>
        <dbReference type="ARBA" id="ARBA00010617"/>
    </source>
</evidence>
<dbReference type="InterPro" id="IPR002397">
    <property type="entry name" value="Cyt_P450_B"/>
</dbReference>
<name>A0ABP8URX4_9ACTN</name>
<sequence length="423" mass="45863">MTELDPNDPTNHPVGPPSPIPPDAVPLYGPRYQENPAELYRELRREYGPVVPALLEGDVFAWLVMGYRELHQLFSDPQLFARDPRIWNQWPNIKPDWPLIQYTAYQSSVLFGEGPAHQRRVDAISDALSGVDQFELRARCEEIADALIDEFAGSGKAELMTQYAYSMPVMAVAGLIGLSMGDIGDTARDLVTSLDGGEAAIPAYERVAGTMQRLVAAKRAEPGPDVTSRMLAHPAGLTDEELFFDVLLLTLAAQEPTANWIGNTLQLMLTDDRFSLTLSGGRQSVGQALNEVMWENIPVQNSLGRWATRDTQLGGRHIRAGDALLLGLAGANADPYVRPASMAGAPANNAHLSFAHGSHGCPHPAPELAEVIARTAVEVLLDRIPDATLAVPAEELTWRSSFQIRGLLSLPVTFSPAPVATGP</sequence>
<comment type="similarity">
    <text evidence="1">Belongs to the cytochrome P450 family.</text>
</comment>
<dbReference type="Gene3D" id="1.10.630.10">
    <property type="entry name" value="Cytochrome P450"/>
    <property type="match status" value="1"/>
</dbReference>
<reference evidence="4" key="1">
    <citation type="journal article" date="2019" name="Int. J. Syst. Evol. Microbiol.">
        <title>The Global Catalogue of Microorganisms (GCM) 10K type strain sequencing project: providing services to taxonomists for standard genome sequencing and annotation.</title>
        <authorList>
            <consortium name="The Broad Institute Genomics Platform"/>
            <consortium name="The Broad Institute Genome Sequencing Center for Infectious Disease"/>
            <person name="Wu L."/>
            <person name="Ma J."/>
        </authorList>
    </citation>
    <scope>NUCLEOTIDE SEQUENCE [LARGE SCALE GENOMIC DNA]</scope>
    <source>
        <strain evidence="4">JCM 17939</strain>
    </source>
</reference>
<dbReference type="InterPro" id="IPR036396">
    <property type="entry name" value="Cyt_P450_sf"/>
</dbReference>
<dbReference type="PRINTS" id="PR00359">
    <property type="entry name" value="BP450"/>
</dbReference>
<accession>A0ABP8URX4</accession>
<feature type="region of interest" description="Disordered" evidence="2">
    <location>
        <begin position="1"/>
        <end position="28"/>
    </location>
</feature>
<gene>
    <name evidence="3" type="ORF">GCM10023196_093950</name>
</gene>
<dbReference type="SUPFAM" id="SSF48264">
    <property type="entry name" value="Cytochrome P450"/>
    <property type="match status" value="1"/>
</dbReference>
<evidence type="ECO:0000313" key="3">
    <source>
        <dbReference type="EMBL" id="GAA4637981.1"/>
    </source>
</evidence>